<name>A0A0H2S1L1_9AGAM</name>
<gene>
    <name evidence="1" type="ORF">SCHPADRAFT_125505</name>
</gene>
<reference evidence="1 2" key="1">
    <citation type="submission" date="2015-04" db="EMBL/GenBank/DDBJ databases">
        <title>Complete genome sequence of Schizopora paradoxa KUC8140, a cosmopolitan wood degrader in East Asia.</title>
        <authorList>
            <consortium name="DOE Joint Genome Institute"/>
            <person name="Min B."/>
            <person name="Park H."/>
            <person name="Jang Y."/>
            <person name="Kim J.-J."/>
            <person name="Kim K.H."/>
            <person name="Pangilinan J."/>
            <person name="Lipzen A."/>
            <person name="Riley R."/>
            <person name="Grigoriev I.V."/>
            <person name="Spatafora J.W."/>
            <person name="Choi I.-G."/>
        </authorList>
    </citation>
    <scope>NUCLEOTIDE SEQUENCE [LARGE SCALE GENOMIC DNA]</scope>
    <source>
        <strain evidence="1 2">KUC8140</strain>
    </source>
</reference>
<proteinExistence type="predicted"/>
<keyword evidence="2" id="KW-1185">Reference proteome</keyword>
<dbReference type="EMBL" id="KQ085896">
    <property type="protein sequence ID" value="KLO18220.1"/>
    <property type="molecule type" value="Genomic_DNA"/>
</dbReference>
<dbReference type="InParanoid" id="A0A0H2S1L1"/>
<evidence type="ECO:0000313" key="2">
    <source>
        <dbReference type="Proteomes" id="UP000053477"/>
    </source>
</evidence>
<protein>
    <submittedName>
        <fullName evidence="1">Uncharacterized protein</fullName>
    </submittedName>
</protein>
<dbReference type="Proteomes" id="UP000053477">
    <property type="component" value="Unassembled WGS sequence"/>
</dbReference>
<evidence type="ECO:0000313" key="1">
    <source>
        <dbReference type="EMBL" id="KLO18220.1"/>
    </source>
</evidence>
<accession>A0A0H2S1L1</accession>
<sequence>MIWVTKRRYTRLYTAYWGYAKTPQRHHIFIFLRQEERWCRIPRIFNNLENTGKEGRSPSMFPARGDELRLSDVVISVGRTFRCSGFVLLLVIPACKVNSHICGSVPSFFASRFRFASIR</sequence>
<dbReference type="AlphaFoldDB" id="A0A0H2S1L1"/>
<organism evidence="1 2">
    <name type="scientific">Schizopora paradoxa</name>
    <dbReference type="NCBI Taxonomy" id="27342"/>
    <lineage>
        <taxon>Eukaryota</taxon>
        <taxon>Fungi</taxon>
        <taxon>Dikarya</taxon>
        <taxon>Basidiomycota</taxon>
        <taxon>Agaricomycotina</taxon>
        <taxon>Agaricomycetes</taxon>
        <taxon>Hymenochaetales</taxon>
        <taxon>Schizoporaceae</taxon>
        <taxon>Schizopora</taxon>
    </lineage>
</organism>